<dbReference type="eggNOG" id="KOG4616">
    <property type="taxonomic scope" value="Eukaryota"/>
</dbReference>
<dbReference type="GO" id="GO:0006412">
    <property type="term" value="P:translation"/>
    <property type="evidence" value="ECO:0007669"/>
    <property type="project" value="TreeGrafter"/>
</dbReference>
<name>A0A151LZI2_ALLMI</name>
<dbReference type="Pfam" id="PF09776">
    <property type="entry name" value="Mitoc_L55"/>
    <property type="match status" value="1"/>
</dbReference>
<dbReference type="InterPro" id="IPR018615">
    <property type="entry name" value="Ribosomal_mL55"/>
</dbReference>
<dbReference type="Gene3D" id="6.20.130.20">
    <property type="entry name" value="Mitochondrial ribosomal protein L55"/>
    <property type="match status" value="1"/>
</dbReference>
<dbReference type="PANTHER" id="PTHR34095">
    <property type="entry name" value="39S RIBOSOMAL PROTEIN L55, MITOCHONDRIAL"/>
    <property type="match status" value="1"/>
</dbReference>
<sequence>MSVHSLLHVAALARRPPRVRLALPGPNHWARGYRQQGERVPRVIARTSMAAVSRSLSLLRRDLIQRPLPTICSLHATPSQHNSNRTAIASLRRQTYGRVYPVLLIRPDGSTVHIRYKEPRWILTMPVDLNTLPEAERRARLRKRDRNKLQVTQERLLEDDFNMDRYKQFWKKK</sequence>
<comment type="caution">
    <text evidence="1">The sequence shown here is derived from an EMBL/GenBank/DDBJ whole genome shotgun (WGS) entry which is preliminary data.</text>
</comment>
<accession>A0A151LZI2</accession>
<dbReference type="PANTHER" id="PTHR34095:SF1">
    <property type="entry name" value="LARGE RIBOSOMAL SUBUNIT PROTEIN ML55"/>
    <property type="match status" value="1"/>
</dbReference>
<keyword evidence="1" id="KW-0687">Ribonucleoprotein</keyword>
<dbReference type="GO" id="GO:0005762">
    <property type="term" value="C:mitochondrial large ribosomal subunit"/>
    <property type="evidence" value="ECO:0007669"/>
    <property type="project" value="InterPro"/>
</dbReference>
<keyword evidence="2" id="KW-1185">Reference proteome</keyword>
<dbReference type="EMBL" id="AKHW03006878">
    <property type="protein sequence ID" value="KYO17661.1"/>
    <property type="molecule type" value="Genomic_DNA"/>
</dbReference>
<dbReference type="AlphaFoldDB" id="A0A151LZI2"/>
<evidence type="ECO:0000313" key="1">
    <source>
        <dbReference type="EMBL" id="KYO17661.1"/>
    </source>
</evidence>
<protein>
    <submittedName>
        <fullName evidence="1">39S ribosomal protein L55, mitochondrial</fullName>
    </submittedName>
</protein>
<organism evidence="1 2">
    <name type="scientific">Alligator mississippiensis</name>
    <name type="common">American alligator</name>
    <dbReference type="NCBI Taxonomy" id="8496"/>
    <lineage>
        <taxon>Eukaryota</taxon>
        <taxon>Metazoa</taxon>
        <taxon>Chordata</taxon>
        <taxon>Craniata</taxon>
        <taxon>Vertebrata</taxon>
        <taxon>Euteleostomi</taxon>
        <taxon>Archelosauria</taxon>
        <taxon>Archosauria</taxon>
        <taxon>Crocodylia</taxon>
        <taxon>Alligatoridae</taxon>
        <taxon>Alligatorinae</taxon>
        <taxon>Alligator</taxon>
    </lineage>
</organism>
<dbReference type="Proteomes" id="UP000050525">
    <property type="component" value="Unassembled WGS sequence"/>
</dbReference>
<dbReference type="InterPro" id="IPR044884">
    <property type="entry name" value="Ribosomal_mL55_sf"/>
</dbReference>
<gene>
    <name evidence="1" type="primary">MRPL55</name>
    <name evidence="1" type="ORF">Y1Q_0014256</name>
</gene>
<reference evidence="1 2" key="1">
    <citation type="journal article" date="2012" name="Genome Biol.">
        <title>Sequencing three crocodilian genomes to illuminate the evolution of archosaurs and amniotes.</title>
        <authorList>
            <person name="St John J.A."/>
            <person name="Braun E.L."/>
            <person name="Isberg S.R."/>
            <person name="Miles L.G."/>
            <person name="Chong A.Y."/>
            <person name="Gongora J."/>
            <person name="Dalzell P."/>
            <person name="Moran C."/>
            <person name="Bed'hom B."/>
            <person name="Abzhanov A."/>
            <person name="Burgess S.C."/>
            <person name="Cooksey A.M."/>
            <person name="Castoe T.A."/>
            <person name="Crawford N.G."/>
            <person name="Densmore L.D."/>
            <person name="Drew J.C."/>
            <person name="Edwards S.V."/>
            <person name="Faircloth B.C."/>
            <person name="Fujita M.K."/>
            <person name="Greenwold M.J."/>
            <person name="Hoffmann F.G."/>
            <person name="Howard J.M."/>
            <person name="Iguchi T."/>
            <person name="Janes D.E."/>
            <person name="Khan S.Y."/>
            <person name="Kohno S."/>
            <person name="de Koning A.J."/>
            <person name="Lance S.L."/>
            <person name="McCarthy F.M."/>
            <person name="McCormack J.E."/>
            <person name="Merchant M.E."/>
            <person name="Peterson D.G."/>
            <person name="Pollock D.D."/>
            <person name="Pourmand N."/>
            <person name="Raney B.J."/>
            <person name="Roessler K.A."/>
            <person name="Sanford J.R."/>
            <person name="Sawyer R.H."/>
            <person name="Schmidt C.J."/>
            <person name="Triplett E.W."/>
            <person name="Tuberville T.D."/>
            <person name="Venegas-Anaya M."/>
            <person name="Howard J.T."/>
            <person name="Jarvis E.D."/>
            <person name="Guillette L.J.Jr."/>
            <person name="Glenn T.C."/>
            <person name="Green R.E."/>
            <person name="Ray D.A."/>
        </authorList>
    </citation>
    <scope>NUCLEOTIDE SEQUENCE [LARGE SCALE GENOMIC DNA]</scope>
    <source>
        <strain evidence="1">KSC_2009_1</strain>
    </source>
</reference>
<keyword evidence="1" id="KW-0689">Ribosomal protein</keyword>
<dbReference type="STRING" id="8496.A0A151LZI2"/>
<proteinExistence type="predicted"/>
<dbReference type="GO" id="GO:0003735">
    <property type="term" value="F:structural constituent of ribosome"/>
    <property type="evidence" value="ECO:0007669"/>
    <property type="project" value="InterPro"/>
</dbReference>
<evidence type="ECO:0000313" key="2">
    <source>
        <dbReference type="Proteomes" id="UP000050525"/>
    </source>
</evidence>